<dbReference type="InterPro" id="IPR036291">
    <property type="entry name" value="NAD(P)-bd_dom_sf"/>
</dbReference>
<dbReference type="PROSITE" id="PS51202">
    <property type="entry name" value="RCK_C"/>
    <property type="match status" value="1"/>
</dbReference>
<dbReference type="InterPro" id="IPR050721">
    <property type="entry name" value="Trk_Ktr_HKT_K-transport"/>
</dbReference>
<dbReference type="Gene3D" id="3.40.50.720">
    <property type="entry name" value="NAD(P)-binding Rossmann-like Domain"/>
    <property type="match status" value="1"/>
</dbReference>
<evidence type="ECO:0000313" key="5">
    <source>
        <dbReference type="EMBL" id="SVA91961.1"/>
    </source>
</evidence>
<feature type="domain" description="RCK C-terminal" evidence="4">
    <location>
        <begin position="137"/>
        <end position="219"/>
    </location>
</feature>
<dbReference type="PANTHER" id="PTHR43833:SF5">
    <property type="entry name" value="TRK SYSTEM POTASSIUM UPTAKE PROTEIN TRKA"/>
    <property type="match status" value="1"/>
</dbReference>
<dbReference type="Pfam" id="PF02254">
    <property type="entry name" value="TrkA_N"/>
    <property type="match status" value="1"/>
</dbReference>
<dbReference type="SUPFAM" id="SSF51735">
    <property type="entry name" value="NAD(P)-binding Rossmann-fold domains"/>
    <property type="match status" value="1"/>
</dbReference>
<dbReference type="InterPro" id="IPR006037">
    <property type="entry name" value="RCK_C"/>
</dbReference>
<dbReference type="InterPro" id="IPR036721">
    <property type="entry name" value="RCK_C_sf"/>
</dbReference>
<name>A0A381ZSM3_9ZZZZ</name>
<evidence type="ECO:0000259" key="3">
    <source>
        <dbReference type="PROSITE" id="PS51201"/>
    </source>
</evidence>
<dbReference type="Pfam" id="PF02080">
    <property type="entry name" value="TrkA_C"/>
    <property type="match status" value="1"/>
</dbReference>
<dbReference type="Gene3D" id="3.30.70.1450">
    <property type="entry name" value="Regulator of K+ conductance, C-terminal domain"/>
    <property type="match status" value="1"/>
</dbReference>
<dbReference type="GO" id="GO:0006813">
    <property type="term" value="P:potassium ion transport"/>
    <property type="evidence" value="ECO:0007669"/>
    <property type="project" value="InterPro"/>
</dbReference>
<organism evidence="5">
    <name type="scientific">marine metagenome</name>
    <dbReference type="NCBI Taxonomy" id="408172"/>
    <lineage>
        <taxon>unclassified sequences</taxon>
        <taxon>metagenomes</taxon>
        <taxon>ecological metagenomes</taxon>
    </lineage>
</organism>
<sequence length="219" mass="24609">MYIVIIGANNISEQLIDWYSKYNHEITIIEKSLNKCHEFDQLYGPICQRGDATDLDIQKLSGMGRADILIVATKNDSTNFVISSLAKSNFKVNTIINRINNMNYSKAFEENGFDILINVESNILKSIEQETSILAPWPIAKLQTNPLKEIIGIKINDDSNIIGKSITEIELPSHCQLLLIIRSNGITDIPSGHKTIHPNDELIVLIQEGKKESVLEYLS</sequence>
<evidence type="ECO:0008006" key="6">
    <source>
        <dbReference type="Google" id="ProtNLM"/>
    </source>
</evidence>
<dbReference type="AlphaFoldDB" id="A0A381ZSM3"/>
<dbReference type="EMBL" id="UINC01022412">
    <property type="protein sequence ID" value="SVA91961.1"/>
    <property type="molecule type" value="Genomic_DNA"/>
</dbReference>
<reference evidence="5" key="1">
    <citation type="submission" date="2018-05" db="EMBL/GenBank/DDBJ databases">
        <authorList>
            <person name="Lanie J.A."/>
            <person name="Ng W.-L."/>
            <person name="Kazmierczak K.M."/>
            <person name="Andrzejewski T.M."/>
            <person name="Davidsen T.M."/>
            <person name="Wayne K.J."/>
            <person name="Tettelin H."/>
            <person name="Glass J.I."/>
            <person name="Rusch D."/>
            <person name="Podicherti R."/>
            <person name="Tsui H.-C.T."/>
            <person name="Winkler M.E."/>
        </authorList>
    </citation>
    <scope>NUCLEOTIDE SEQUENCE</scope>
</reference>
<evidence type="ECO:0000256" key="1">
    <source>
        <dbReference type="ARBA" id="ARBA00022448"/>
    </source>
</evidence>
<dbReference type="PANTHER" id="PTHR43833">
    <property type="entry name" value="POTASSIUM CHANNEL PROTEIN 2-RELATED-RELATED"/>
    <property type="match status" value="1"/>
</dbReference>
<feature type="domain" description="RCK N-terminal" evidence="3">
    <location>
        <begin position="1"/>
        <end position="117"/>
    </location>
</feature>
<keyword evidence="2" id="KW-0406">Ion transport</keyword>
<proteinExistence type="predicted"/>
<dbReference type="PROSITE" id="PS51201">
    <property type="entry name" value="RCK_N"/>
    <property type="match status" value="1"/>
</dbReference>
<accession>A0A381ZSM3</accession>
<gene>
    <name evidence="5" type="ORF">METZ01_LOCUS144815</name>
</gene>
<evidence type="ECO:0000259" key="4">
    <source>
        <dbReference type="PROSITE" id="PS51202"/>
    </source>
</evidence>
<keyword evidence="1" id="KW-0813">Transport</keyword>
<dbReference type="GO" id="GO:0008324">
    <property type="term" value="F:monoatomic cation transmembrane transporter activity"/>
    <property type="evidence" value="ECO:0007669"/>
    <property type="project" value="InterPro"/>
</dbReference>
<dbReference type="InterPro" id="IPR003148">
    <property type="entry name" value="RCK_N"/>
</dbReference>
<protein>
    <recommendedName>
        <fullName evidence="6">RCK C-terminal domain-containing protein</fullName>
    </recommendedName>
</protein>
<evidence type="ECO:0000256" key="2">
    <source>
        <dbReference type="ARBA" id="ARBA00023065"/>
    </source>
</evidence>
<dbReference type="SUPFAM" id="SSF116726">
    <property type="entry name" value="TrkA C-terminal domain-like"/>
    <property type="match status" value="1"/>
</dbReference>